<evidence type="ECO:0000259" key="2">
    <source>
        <dbReference type="Pfam" id="PF09995"/>
    </source>
</evidence>
<dbReference type="PANTHER" id="PTHR37539">
    <property type="entry name" value="SECRETED PROTEIN-RELATED"/>
    <property type="match status" value="1"/>
</dbReference>
<proteinExistence type="predicted"/>
<dbReference type="InterPro" id="IPR037473">
    <property type="entry name" value="Lcp-like"/>
</dbReference>
<protein>
    <recommendedName>
        <fullName evidence="2">ER-bound oxygenase mpaB/mpaB'/Rubber oxygenase catalytic domain-containing protein</fullName>
    </recommendedName>
</protein>
<evidence type="ECO:0000313" key="3">
    <source>
        <dbReference type="EMBL" id="KAK7242373.1"/>
    </source>
</evidence>
<keyword evidence="1" id="KW-0472">Membrane</keyword>
<accession>A0ABR1G1S1</accession>
<feature type="domain" description="ER-bound oxygenase mpaB/mpaB'/Rubber oxygenase catalytic" evidence="2">
    <location>
        <begin position="135"/>
        <end position="362"/>
    </location>
</feature>
<keyword evidence="1" id="KW-0812">Transmembrane</keyword>
<evidence type="ECO:0000256" key="1">
    <source>
        <dbReference type="SAM" id="Phobius"/>
    </source>
</evidence>
<evidence type="ECO:0000313" key="4">
    <source>
        <dbReference type="Proteomes" id="UP001363151"/>
    </source>
</evidence>
<gene>
    <name evidence="3" type="ORF">SO694_00012432</name>
</gene>
<organism evidence="3 4">
    <name type="scientific">Aureococcus anophagefferens</name>
    <name type="common">Harmful bloom alga</name>
    <dbReference type="NCBI Taxonomy" id="44056"/>
    <lineage>
        <taxon>Eukaryota</taxon>
        <taxon>Sar</taxon>
        <taxon>Stramenopiles</taxon>
        <taxon>Ochrophyta</taxon>
        <taxon>Pelagophyceae</taxon>
        <taxon>Pelagomonadales</taxon>
        <taxon>Pelagomonadaceae</taxon>
        <taxon>Aureococcus</taxon>
    </lineage>
</organism>
<dbReference type="EMBL" id="JBBJCI010000145">
    <property type="protein sequence ID" value="KAK7242373.1"/>
    <property type="molecule type" value="Genomic_DNA"/>
</dbReference>
<dbReference type="PANTHER" id="PTHR37539:SF1">
    <property type="entry name" value="ER-BOUND OXYGENASE MPAB_MPAB'_RUBBER OXYGENASE CATALYTIC DOMAIN-CONTAINING PROTEIN"/>
    <property type="match status" value="1"/>
</dbReference>
<sequence length="441" mass="47195">MDHIASRRIDAPVASWHSWDAFRDPPAEVQLGCGVAKYGQRFVWTKLHLTASQLAPLRLEGDAPMDAATAEVAGSGREVGAAVLRSSPGDGTACGACLAAASELPDWVDLERVGRGQKVFQRYLPHVSVTLFYLSLVGGFSAAVITKVLFSTGYLASSPRLVMRRLLDTGLFLFDVCLDGPESLRPGGRGFECCLEVRALHASVRARLAARGWDAAAYGVPVNQEDMVVTLLAFSYNVLVGVEFLKGSRVGEDEEGDYLHLWRYLGHLLGVRDEHNPCASYAAAKATLESIVVHILEPDADSKKLAKAMLAAPSGGDATGYAFLTRAELCRYMVGDALADALDLPVAPPSLRVKLVRLWLAAVGVAIDSRLGRLFGIAHALQMRAVRRLHGHLRSGSKRHDVAATVDAPVATCPYEPGAGRALAATADVVPLRRGRRAGGD</sequence>
<dbReference type="Pfam" id="PF09995">
    <property type="entry name" value="MPAB_Lcp_cat"/>
    <property type="match status" value="1"/>
</dbReference>
<reference evidence="3 4" key="1">
    <citation type="submission" date="2024-03" db="EMBL/GenBank/DDBJ databases">
        <title>Aureococcus anophagefferens CCMP1851 and Kratosvirus quantuckense: Draft genome of a second virus-susceptible host strain in the model system.</title>
        <authorList>
            <person name="Chase E."/>
            <person name="Truchon A.R."/>
            <person name="Schepens W."/>
            <person name="Wilhelm S.W."/>
        </authorList>
    </citation>
    <scope>NUCLEOTIDE SEQUENCE [LARGE SCALE GENOMIC DNA]</scope>
    <source>
        <strain evidence="3 4">CCMP1851</strain>
    </source>
</reference>
<comment type="caution">
    <text evidence="3">The sequence shown here is derived from an EMBL/GenBank/DDBJ whole genome shotgun (WGS) entry which is preliminary data.</text>
</comment>
<keyword evidence="1" id="KW-1133">Transmembrane helix</keyword>
<name>A0ABR1G1S1_AURAN</name>
<feature type="transmembrane region" description="Helical" evidence="1">
    <location>
        <begin position="131"/>
        <end position="156"/>
    </location>
</feature>
<keyword evidence="4" id="KW-1185">Reference proteome</keyword>
<dbReference type="Proteomes" id="UP001363151">
    <property type="component" value="Unassembled WGS sequence"/>
</dbReference>
<dbReference type="InterPro" id="IPR018713">
    <property type="entry name" value="MPAB/Lcp_cat_dom"/>
</dbReference>